<dbReference type="Gene3D" id="3.80.10.10">
    <property type="entry name" value="Ribonuclease Inhibitor"/>
    <property type="match status" value="1"/>
</dbReference>
<dbReference type="Proteomes" id="UP000472262">
    <property type="component" value="Unassembled WGS sequence"/>
</dbReference>
<dbReference type="Ensembl" id="ENSSGRT00000007017.1">
    <property type="protein sequence ID" value="ENSSGRP00000006454.1"/>
    <property type="gene ID" value="ENSSGRG00000004282.1"/>
</dbReference>
<dbReference type="GO" id="GO:0019005">
    <property type="term" value="C:SCF ubiquitin ligase complex"/>
    <property type="evidence" value="ECO:0007669"/>
    <property type="project" value="TreeGrafter"/>
</dbReference>
<comment type="subcellular location">
    <subcellularLocation>
        <location evidence="1">Membrane</location>
        <topology evidence="1">Single-pass membrane protein</topology>
    </subcellularLocation>
</comment>
<keyword evidence="4" id="KW-1133">Transmembrane helix</keyword>
<dbReference type="SUPFAM" id="SSF81383">
    <property type="entry name" value="F-box domain"/>
    <property type="match status" value="1"/>
</dbReference>
<evidence type="ECO:0000313" key="7">
    <source>
        <dbReference type="Proteomes" id="UP000472262"/>
    </source>
</evidence>
<dbReference type="InterPro" id="IPR032675">
    <property type="entry name" value="LRR_dom_sf"/>
</dbReference>
<sequence length="249" mass="29207">RNRFSIPNPKNSECIDGEEYPIDIWLLLAAYIRPEDVCRFSLICKNAWTATCTAAFWTRLYKRHYNLDADLPDRLQPDSVAKMRCLRARVIRSLFHLYEPFSLRVSKSPPLPESTPTTLLNSKCLLCWVNKVSGSRSELMWEFNFKFVKLKLQHCVLFRMWKSSNDSGLDQAEVSTFLFVEGFTYSENFTINVSTDMRHHRVRLDFQDSPVIRGKKFRGEQGVQVVLDPVHSVRLMDWWHPQYPTSSYN</sequence>
<protein>
    <submittedName>
        <fullName evidence="6">Transmembrane protein 183A-like</fullName>
    </submittedName>
</protein>
<evidence type="ECO:0000256" key="4">
    <source>
        <dbReference type="ARBA" id="ARBA00022989"/>
    </source>
</evidence>
<proteinExistence type="inferred from homology"/>
<name>A0A672KAN0_SINGR</name>
<dbReference type="InterPro" id="IPR026509">
    <property type="entry name" value="TMEM183"/>
</dbReference>
<dbReference type="PANTHER" id="PTHR20988">
    <property type="entry name" value="TRANSMEMBRANE PROTEIN 183A-RELATED"/>
    <property type="match status" value="1"/>
</dbReference>
<dbReference type="GO" id="GO:0031647">
    <property type="term" value="P:regulation of protein stability"/>
    <property type="evidence" value="ECO:0007669"/>
    <property type="project" value="TreeGrafter"/>
</dbReference>
<accession>A0A672KAN0</accession>
<evidence type="ECO:0000313" key="6">
    <source>
        <dbReference type="Ensembl" id="ENSSGRP00000006454.1"/>
    </source>
</evidence>
<dbReference type="GO" id="GO:0016020">
    <property type="term" value="C:membrane"/>
    <property type="evidence" value="ECO:0007669"/>
    <property type="project" value="UniProtKB-SubCell"/>
</dbReference>
<dbReference type="AlphaFoldDB" id="A0A672KAN0"/>
<keyword evidence="5" id="KW-0472">Membrane</keyword>
<evidence type="ECO:0000256" key="2">
    <source>
        <dbReference type="ARBA" id="ARBA00006744"/>
    </source>
</evidence>
<reference evidence="6" key="1">
    <citation type="submission" date="2025-08" db="UniProtKB">
        <authorList>
            <consortium name="Ensembl"/>
        </authorList>
    </citation>
    <scope>IDENTIFICATION</scope>
</reference>
<dbReference type="PANTHER" id="PTHR20988:SF2">
    <property type="entry name" value="TRANSMEMBRANE PROTEIN 183A-RELATED"/>
    <property type="match status" value="1"/>
</dbReference>
<evidence type="ECO:0000256" key="5">
    <source>
        <dbReference type="ARBA" id="ARBA00023136"/>
    </source>
</evidence>
<organism evidence="6 7">
    <name type="scientific">Sinocyclocheilus grahami</name>
    <name type="common">Dianchi golden-line fish</name>
    <name type="synonym">Barbus grahami</name>
    <dbReference type="NCBI Taxonomy" id="75366"/>
    <lineage>
        <taxon>Eukaryota</taxon>
        <taxon>Metazoa</taxon>
        <taxon>Chordata</taxon>
        <taxon>Craniata</taxon>
        <taxon>Vertebrata</taxon>
        <taxon>Euteleostomi</taxon>
        <taxon>Actinopterygii</taxon>
        <taxon>Neopterygii</taxon>
        <taxon>Teleostei</taxon>
        <taxon>Ostariophysi</taxon>
        <taxon>Cypriniformes</taxon>
        <taxon>Cyprinidae</taxon>
        <taxon>Cyprininae</taxon>
        <taxon>Sinocyclocheilus</taxon>
    </lineage>
</organism>
<dbReference type="InterPro" id="IPR036047">
    <property type="entry name" value="F-box-like_dom_sf"/>
</dbReference>
<keyword evidence="3" id="KW-0812">Transmembrane</keyword>
<dbReference type="InParanoid" id="A0A672KAN0"/>
<evidence type="ECO:0000256" key="1">
    <source>
        <dbReference type="ARBA" id="ARBA00004167"/>
    </source>
</evidence>
<evidence type="ECO:0000256" key="3">
    <source>
        <dbReference type="ARBA" id="ARBA00022692"/>
    </source>
</evidence>
<keyword evidence="7" id="KW-1185">Reference proteome</keyword>
<reference evidence="6" key="2">
    <citation type="submission" date="2025-09" db="UniProtKB">
        <authorList>
            <consortium name="Ensembl"/>
        </authorList>
    </citation>
    <scope>IDENTIFICATION</scope>
</reference>
<comment type="similarity">
    <text evidence="2">Belongs to the TMEM183 family.</text>
</comment>
<dbReference type="OMA" id="WIMCYKF"/>
<gene>
    <name evidence="6" type="primary">LOC107578770</name>
</gene>